<proteinExistence type="inferred from homology"/>
<evidence type="ECO:0000313" key="8">
    <source>
        <dbReference type="EMBL" id="MBY0097076.1"/>
    </source>
</evidence>
<feature type="transmembrane region" description="Helical" evidence="6">
    <location>
        <begin position="173"/>
        <end position="199"/>
    </location>
</feature>
<dbReference type="RefSeq" id="WP_221873289.1">
    <property type="nucleotide sequence ID" value="NZ_JACWFH010000009.1"/>
</dbReference>
<evidence type="ECO:0000256" key="5">
    <source>
        <dbReference type="ARBA" id="ARBA00023136"/>
    </source>
</evidence>
<feature type="transmembrane region" description="Helical" evidence="6">
    <location>
        <begin position="141"/>
        <end position="161"/>
    </location>
</feature>
<name>A0ABS7K499_9BACI</name>
<keyword evidence="3 6" id="KW-0812">Transmembrane</keyword>
<dbReference type="Proteomes" id="UP000769780">
    <property type="component" value="Unassembled WGS sequence"/>
</dbReference>
<evidence type="ECO:0000256" key="2">
    <source>
        <dbReference type="ARBA" id="ARBA00022475"/>
    </source>
</evidence>
<comment type="similarity">
    <text evidence="6">Belongs to the TVP38/TMEM64 family.</text>
</comment>
<keyword evidence="5 6" id="KW-0472">Membrane</keyword>
<evidence type="ECO:0000256" key="4">
    <source>
        <dbReference type="ARBA" id="ARBA00022989"/>
    </source>
</evidence>
<evidence type="ECO:0000313" key="9">
    <source>
        <dbReference type="Proteomes" id="UP000769780"/>
    </source>
</evidence>
<dbReference type="InterPro" id="IPR032816">
    <property type="entry name" value="VTT_dom"/>
</dbReference>
<dbReference type="PANTHER" id="PTHR12677">
    <property type="entry name" value="GOLGI APPARATUS MEMBRANE PROTEIN TVP38-RELATED"/>
    <property type="match status" value="1"/>
</dbReference>
<dbReference type="Pfam" id="PF09335">
    <property type="entry name" value="VTT_dom"/>
    <property type="match status" value="1"/>
</dbReference>
<sequence length="253" mass="29573">MNNKWGKLTFNKDNKVKLKFLFAITLLVTFFFLFIFNRDLFHLILEGDMDTIRSHFADNLLKAYVIMGIIMVIQNSFTIIPLILVITINITLFGIVYGFLWSWLTSIIAAVLVFISVRYLFKDRLLNRFRSENLTNIEKRGFAYVFHARIFPFVPTSLINILAGVTAIRFKHFLFGTMLGNFLFFIVLALIPAGILSINLNEYEIGMILFLCITLFLGIRRVYRQKTRSKHHLEETIQTEKEDVLLEEKRKSN</sequence>
<keyword evidence="9" id="KW-1185">Reference proteome</keyword>
<gene>
    <name evidence="8" type="ORF">H0185_09665</name>
</gene>
<feature type="transmembrane region" description="Helical" evidence="6">
    <location>
        <begin position="100"/>
        <end position="121"/>
    </location>
</feature>
<organism evidence="8 9">
    <name type="scientific">Mesobacillus maritimus</name>
    <dbReference type="NCBI Taxonomy" id="1643336"/>
    <lineage>
        <taxon>Bacteria</taxon>
        <taxon>Bacillati</taxon>
        <taxon>Bacillota</taxon>
        <taxon>Bacilli</taxon>
        <taxon>Bacillales</taxon>
        <taxon>Bacillaceae</taxon>
        <taxon>Mesobacillus</taxon>
    </lineage>
</organism>
<feature type="domain" description="VTT" evidence="7">
    <location>
        <begin position="84"/>
        <end position="190"/>
    </location>
</feature>
<dbReference type="PANTHER" id="PTHR12677:SF59">
    <property type="entry name" value="GOLGI APPARATUS MEMBRANE PROTEIN TVP38-RELATED"/>
    <property type="match status" value="1"/>
</dbReference>
<accession>A0ABS7K499</accession>
<evidence type="ECO:0000256" key="6">
    <source>
        <dbReference type="RuleBase" id="RU366058"/>
    </source>
</evidence>
<evidence type="ECO:0000256" key="3">
    <source>
        <dbReference type="ARBA" id="ARBA00022692"/>
    </source>
</evidence>
<feature type="transmembrane region" description="Helical" evidence="6">
    <location>
        <begin position="20"/>
        <end position="44"/>
    </location>
</feature>
<feature type="transmembrane region" description="Helical" evidence="6">
    <location>
        <begin position="64"/>
        <end position="88"/>
    </location>
</feature>
<keyword evidence="2 6" id="KW-1003">Cell membrane</keyword>
<evidence type="ECO:0000256" key="1">
    <source>
        <dbReference type="ARBA" id="ARBA00004651"/>
    </source>
</evidence>
<feature type="transmembrane region" description="Helical" evidence="6">
    <location>
        <begin position="205"/>
        <end position="223"/>
    </location>
</feature>
<dbReference type="EMBL" id="JACWFH010000009">
    <property type="protein sequence ID" value="MBY0097076.1"/>
    <property type="molecule type" value="Genomic_DNA"/>
</dbReference>
<protein>
    <recommendedName>
        <fullName evidence="6">TVP38/TMEM64 family membrane protein</fullName>
    </recommendedName>
</protein>
<reference evidence="8 9" key="1">
    <citation type="submission" date="2020-07" db="EMBL/GenBank/DDBJ databases">
        <title>Fungal Genomes of the International Space Station.</title>
        <authorList>
            <person name="Seuylemezian A."/>
            <person name="Singh N.K."/>
            <person name="Wood J."/>
            <person name="Venkateswaran K."/>
        </authorList>
    </citation>
    <scope>NUCLEOTIDE SEQUENCE [LARGE SCALE GENOMIC DNA]</scope>
    <source>
        <strain evidence="8 9">PL-B2</strain>
    </source>
</reference>
<comment type="caution">
    <text evidence="8">The sequence shown here is derived from an EMBL/GenBank/DDBJ whole genome shotgun (WGS) entry which is preliminary data.</text>
</comment>
<evidence type="ECO:0000259" key="7">
    <source>
        <dbReference type="Pfam" id="PF09335"/>
    </source>
</evidence>
<keyword evidence="4 6" id="KW-1133">Transmembrane helix</keyword>
<comment type="subcellular location">
    <subcellularLocation>
        <location evidence="1 6">Cell membrane</location>
        <topology evidence="1 6">Multi-pass membrane protein</topology>
    </subcellularLocation>
</comment>
<dbReference type="InterPro" id="IPR015414">
    <property type="entry name" value="TMEM64"/>
</dbReference>